<keyword evidence="2" id="KW-1185">Reference proteome</keyword>
<dbReference type="Proteomes" id="UP000041625">
    <property type="component" value="Unassembled WGS sequence"/>
</dbReference>
<reference evidence="1 2" key="1">
    <citation type="submission" date="2014-06" db="EMBL/GenBank/DDBJ databases">
        <authorList>
            <person name="Le Roux F."/>
        </authorList>
    </citation>
    <scope>NUCLEOTIDE SEQUENCE [LARGE SCALE GENOMIC DNA]</scope>
    <source>
        <strain evidence="1 2">J2-31</strain>
    </source>
</reference>
<evidence type="ECO:0000313" key="2">
    <source>
        <dbReference type="Proteomes" id="UP000041625"/>
    </source>
</evidence>
<comment type="caution">
    <text evidence="1">The sequence shown here is derived from an EMBL/GenBank/DDBJ whole genome shotgun (WGS) entry which is preliminary data.</text>
</comment>
<dbReference type="AlphaFoldDB" id="A0AA87C1G2"/>
<dbReference type="EMBL" id="CCKJ01000142">
    <property type="protein sequence ID" value="CDU10850.1"/>
    <property type="molecule type" value="Genomic_DNA"/>
</dbReference>
<organism evidence="1 2">
    <name type="scientific">Vibrio coralliirubri</name>
    <dbReference type="NCBI Taxonomy" id="1516159"/>
    <lineage>
        <taxon>Bacteria</taxon>
        <taxon>Pseudomonadati</taxon>
        <taxon>Pseudomonadota</taxon>
        <taxon>Gammaproteobacteria</taxon>
        <taxon>Vibrionales</taxon>
        <taxon>Vibrionaceae</taxon>
        <taxon>Vibrio</taxon>
    </lineage>
</organism>
<sequence length="81" mass="8778">MSVNCTRRSAKTCMNSSTIANKVASVIATSNTASIMWNTFKNGLLKDLGKLEGIVTLQKIINPVSTIACINISRVLSKHRL</sequence>
<gene>
    <name evidence="1" type="ORF">VCR31J2_2260117</name>
</gene>
<name>A0AA87C1G2_9VIBR</name>
<evidence type="ECO:0000313" key="1">
    <source>
        <dbReference type="EMBL" id="CDU10850.1"/>
    </source>
</evidence>
<proteinExistence type="predicted"/>
<accession>A0AA87C1G2</accession>
<protein>
    <submittedName>
        <fullName evidence="1">Uncharacterized protein</fullName>
    </submittedName>
</protein>